<dbReference type="InterPro" id="IPR025483">
    <property type="entry name" value="Lipase_euk"/>
</dbReference>
<protein>
    <recommendedName>
        <fullName evidence="7">Lipase</fullName>
    </recommendedName>
</protein>
<dbReference type="EMBL" id="JANEYG010000006">
    <property type="protein sequence ID" value="KAJ8922518.1"/>
    <property type="molecule type" value="Genomic_DNA"/>
</dbReference>
<evidence type="ECO:0000256" key="9">
    <source>
        <dbReference type="SAM" id="SignalP"/>
    </source>
</evidence>
<evidence type="ECO:0000313" key="12">
    <source>
        <dbReference type="Proteomes" id="UP001159042"/>
    </source>
</evidence>
<dbReference type="PANTHER" id="PTHR11005">
    <property type="entry name" value="LYSOSOMAL ACID LIPASE-RELATED"/>
    <property type="match status" value="1"/>
</dbReference>
<feature type="active site" description="Charge relay system" evidence="8">
    <location>
        <position position="356"/>
    </location>
</feature>
<dbReference type="InterPro" id="IPR029058">
    <property type="entry name" value="AB_hydrolase_fold"/>
</dbReference>
<comment type="similarity">
    <text evidence="1 7">Belongs to the AB hydrolase superfamily. Lipase family.</text>
</comment>
<reference evidence="11 12" key="1">
    <citation type="journal article" date="2023" name="Insect Mol. Biol.">
        <title>Genome sequencing provides insights into the evolution of gene families encoding plant cell wall-degrading enzymes in longhorned beetles.</title>
        <authorList>
            <person name="Shin N.R."/>
            <person name="Okamura Y."/>
            <person name="Kirsch R."/>
            <person name="Pauchet Y."/>
        </authorList>
    </citation>
    <scope>NUCLEOTIDE SEQUENCE [LARGE SCALE GENOMIC DNA]</scope>
    <source>
        <strain evidence="11">EAD_L_NR</strain>
    </source>
</reference>
<feature type="domain" description="Partial AB-hydrolase lipase" evidence="10">
    <location>
        <begin position="47"/>
        <end position="104"/>
    </location>
</feature>
<keyword evidence="2 9" id="KW-0732">Signal</keyword>
<feature type="active site" description="Charge relay system" evidence="8">
    <location>
        <position position="387"/>
    </location>
</feature>
<dbReference type="PIRSF" id="PIRSF000862">
    <property type="entry name" value="Steryl_ester_lip"/>
    <property type="match status" value="1"/>
</dbReference>
<keyword evidence="3 7" id="KW-0378">Hydrolase</keyword>
<dbReference type="Proteomes" id="UP001159042">
    <property type="component" value="Unassembled WGS sequence"/>
</dbReference>
<keyword evidence="12" id="KW-1185">Reference proteome</keyword>
<dbReference type="GO" id="GO:0016788">
    <property type="term" value="F:hydrolase activity, acting on ester bonds"/>
    <property type="evidence" value="ECO:0007669"/>
    <property type="project" value="InterPro"/>
</dbReference>
<comment type="caution">
    <text evidence="11">The sequence shown here is derived from an EMBL/GenBank/DDBJ whole genome shotgun (WGS) entry which is preliminary data.</text>
</comment>
<evidence type="ECO:0000259" key="10">
    <source>
        <dbReference type="Pfam" id="PF04083"/>
    </source>
</evidence>
<evidence type="ECO:0000256" key="3">
    <source>
        <dbReference type="ARBA" id="ARBA00022801"/>
    </source>
</evidence>
<evidence type="ECO:0000256" key="7">
    <source>
        <dbReference type="PIRNR" id="PIRNR000862"/>
    </source>
</evidence>
<keyword evidence="4 7" id="KW-0442">Lipid degradation</keyword>
<keyword evidence="6" id="KW-0325">Glycoprotein</keyword>
<evidence type="ECO:0000256" key="6">
    <source>
        <dbReference type="ARBA" id="ARBA00023180"/>
    </source>
</evidence>
<keyword evidence="5" id="KW-0443">Lipid metabolism</keyword>
<evidence type="ECO:0000256" key="2">
    <source>
        <dbReference type="ARBA" id="ARBA00022729"/>
    </source>
</evidence>
<dbReference type="Gene3D" id="3.40.50.1820">
    <property type="entry name" value="alpha/beta hydrolase"/>
    <property type="match status" value="1"/>
</dbReference>
<feature type="active site" description="Nucleophile" evidence="8">
    <location>
        <position position="182"/>
    </location>
</feature>
<dbReference type="FunFam" id="3.40.50.1820:FF:000021">
    <property type="entry name" value="Lipase"/>
    <property type="match status" value="1"/>
</dbReference>
<dbReference type="SUPFAM" id="SSF53474">
    <property type="entry name" value="alpha/beta-Hydrolases"/>
    <property type="match status" value="1"/>
</dbReference>
<gene>
    <name evidence="11" type="ORF">NQ315_007548</name>
</gene>
<accession>A0AAV8W7R0</accession>
<dbReference type="InterPro" id="IPR006693">
    <property type="entry name" value="AB_hydrolase_lipase"/>
</dbReference>
<evidence type="ECO:0000256" key="4">
    <source>
        <dbReference type="ARBA" id="ARBA00022963"/>
    </source>
</evidence>
<evidence type="ECO:0000256" key="1">
    <source>
        <dbReference type="ARBA" id="ARBA00010701"/>
    </source>
</evidence>
<feature type="signal peptide" evidence="9">
    <location>
        <begin position="1"/>
        <end position="18"/>
    </location>
</feature>
<feature type="chain" id="PRO_5044012499" description="Lipase" evidence="9">
    <location>
        <begin position="19"/>
        <end position="419"/>
    </location>
</feature>
<evidence type="ECO:0000256" key="8">
    <source>
        <dbReference type="PIRSR" id="PIRSR000862-1"/>
    </source>
</evidence>
<dbReference type="AlphaFoldDB" id="A0AAV8W7R0"/>
<evidence type="ECO:0000256" key="5">
    <source>
        <dbReference type="ARBA" id="ARBA00023098"/>
    </source>
</evidence>
<evidence type="ECO:0000313" key="11">
    <source>
        <dbReference type="EMBL" id="KAJ8922518.1"/>
    </source>
</evidence>
<sequence>MYTLLLVFVSLISSGCLAEFVITAHEREELGVGEAPTVGLGFNMESLLTKYGYPFENHGVITEDGYVLALHRIPYGRNSSATNDTKPSVLIMHGVGSSSADFVVLGPERSLALMLADLGYDVWLGNNRGNTWSRKHQTLDADKNSSYWDFSFDELSLYDTPAMIDHVLTVSRNKKLSYIGHSQGTTQFFALASHQPDYNDKIEVMMALSPVVYCGNMTHPVVQFLKDYHTAFEMLTDYLNLTVILPHSIVTETALKLVCKEGSEYQDACPLIFNILYGFDSDQLNVSDIHVFLDTYPAGFAIKELKHYLQLVKSELFRRYDYGILKNLEKYFKISPPEYDVSLVTAPVALYYGQNDWLVGMADVDRLADELPNVVEKHLIDYKDFNHIDFILAKDIVSMLYSKVINKLNEINGVAPTAS</sequence>
<dbReference type="Pfam" id="PF04083">
    <property type="entry name" value="Abhydro_lipase"/>
    <property type="match status" value="1"/>
</dbReference>
<dbReference type="GO" id="GO:0016042">
    <property type="term" value="P:lipid catabolic process"/>
    <property type="evidence" value="ECO:0007669"/>
    <property type="project" value="UniProtKB-KW"/>
</dbReference>
<name>A0AAV8W7R0_9CUCU</name>
<proteinExistence type="inferred from homology"/>
<organism evidence="11 12">
    <name type="scientific">Exocentrus adspersus</name>
    <dbReference type="NCBI Taxonomy" id="1586481"/>
    <lineage>
        <taxon>Eukaryota</taxon>
        <taxon>Metazoa</taxon>
        <taxon>Ecdysozoa</taxon>
        <taxon>Arthropoda</taxon>
        <taxon>Hexapoda</taxon>
        <taxon>Insecta</taxon>
        <taxon>Pterygota</taxon>
        <taxon>Neoptera</taxon>
        <taxon>Endopterygota</taxon>
        <taxon>Coleoptera</taxon>
        <taxon>Polyphaga</taxon>
        <taxon>Cucujiformia</taxon>
        <taxon>Chrysomeloidea</taxon>
        <taxon>Cerambycidae</taxon>
        <taxon>Lamiinae</taxon>
        <taxon>Acanthocinini</taxon>
        <taxon>Exocentrus</taxon>
    </lineage>
</organism>